<dbReference type="Gene3D" id="3.30.70.100">
    <property type="match status" value="1"/>
</dbReference>
<evidence type="ECO:0000259" key="2">
    <source>
        <dbReference type="PROSITE" id="PS51502"/>
    </source>
</evidence>
<gene>
    <name evidence="3" type="ORF">A8C32_14460</name>
</gene>
<dbReference type="SMART" id="SM00886">
    <property type="entry name" value="Dabb"/>
    <property type="match status" value="1"/>
</dbReference>
<dbReference type="InterPro" id="IPR011008">
    <property type="entry name" value="Dimeric_a/b-barrel"/>
</dbReference>
<sequence length="138" mass="15654">MKIYRFLLVVTFLITSCVNKSDQDSNKTTQIDKTENTSKQLRHVVLFKFKDSTSAAAIKKAEDAFAALPSKISGITGFEWGLNNSPQGLNKEFTHCYFLTFDGEDGREMYIPHPAHLEFGDLLTPILEDVLVLDYWSE</sequence>
<dbReference type="RefSeq" id="WP_069829338.1">
    <property type="nucleotide sequence ID" value="NZ_MDJD01000014.1"/>
</dbReference>
<dbReference type="OrthoDB" id="9816070at2"/>
<name>A0A1E5TCG2_9FLAO</name>
<dbReference type="Proteomes" id="UP000095713">
    <property type="component" value="Unassembled WGS sequence"/>
</dbReference>
<evidence type="ECO:0000313" key="3">
    <source>
        <dbReference type="EMBL" id="OEK09083.1"/>
    </source>
</evidence>
<dbReference type="PANTHER" id="PTHR33178">
    <property type="match status" value="1"/>
</dbReference>
<organism evidence="3 4">
    <name type="scientific">Flavivirga aquatica</name>
    <dbReference type="NCBI Taxonomy" id="1849968"/>
    <lineage>
        <taxon>Bacteria</taxon>
        <taxon>Pseudomonadati</taxon>
        <taxon>Bacteroidota</taxon>
        <taxon>Flavobacteriia</taxon>
        <taxon>Flavobacteriales</taxon>
        <taxon>Flavobacteriaceae</taxon>
        <taxon>Flavivirga</taxon>
    </lineage>
</organism>
<comment type="subunit">
    <text evidence="1">Homodimer.</text>
</comment>
<dbReference type="PANTHER" id="PTHR33178:SF10">
    <property type="entry name" value="STRESS-RESPONSE A_B BARREL DOMAIN-CONTAINING PROTEIN"/>
    <property type="match status" value="1"/>
</dbReference>
<proteinExistence type="predicted"/>
<protein>
    <recommendedName>
        <fullName evidence="2">Stress-response A/B barrel domain-containing protein</fullName>
    </recommendedName>
</protein>
<feature type="domain" description="Stress-response A/B barrel" evidence="2">
    <location>
        <begin position="41"/>
        <end position="135"/>
    </location>
</feature>
<reference evidence="3 4" key="1">
    <citation type="submission" date="2016-05" db="EMBL/GenBank/DDBJ databases">
        <title>Draft Genome Sequence of Algibacter sp. Strain SK-16 Isolated from the Surface Water of Aburatsubo Inlet.</title>
        <authorList>
            <person name="Wong S.-K."/>
            <person name="Yoshizawa S."/>
            <person name="Nakajima Y."/>
            <person name="Ogura Y."/>
            <person name="Tetsuya H."/>
            <person name="Hamasaki K."/>
        </authorList>
    </citation>
    <scope>NUCLEOTIDE SEQUENCE [LARGE SCALE GENOMIC DNA]</scope>
    <source>
        <strain evidence="3 4">SK-16</strain>
    </source>
</reference>
<dbReference type="EMBL" id="MDJD01000014">
    <property type="protein sequence ID" value="OEK09083.1"/>
    <property type="molecule type" value="Genomic_DNA"/>
</dbReference>
<dbReference type="SUPFAM" id="SSF54909">
    <property type="entry name" value="Dimeric alpha+beta barrel"/>
    <property type="match status" value="1"/>
</dbReference>
<accession>A0A1E5TCG2</accession>
<dbReference type="InterPro" id="IPR044662">
    <property type="entry name" value="HS1/DABB1-like"/>
</dbReference>
<keyword evidence="4" id="KW-1185">Reference proteome</keyword>
<evidence type="ECO:0000256" key="1">
    <source>
        <dbReference type="ARBA" id="ARBA00011738"/>
    </source>
</evidence>
<dbReference type="PROSITE" id="PS51502">
    <property type="entry name" value="S_R_A_B_BARREL"/>
    <property type="match status" value="1"/>
</dbReference>
<comment type="caution">
    <text evidence="3">The sequence shown here is derived from an EMBL/GenBank/DDBJ whole genome shotgun (WGS) entry which is preliminary data.</text>
</comment>
<dbReference type="AlphaFoldDB" id="A0A1E5TCG2"/>
<evidence type="ECO:0000313" key="4">
    <source>
        <dbReference type="Proteomes" id="UP000095713"/>
    </source>
</evidence>
<dbReference type="InterPro" id="IPR013097">
    <property type="entry name" value="Dabb"/>
</dbReference>
<dbReference type="PROSITE" id="PS51257">
    <property type="entry name" value="PROKAR_LIPOPROTEIN"/>
    <property type="match status" value="1"/>
</dbReference>
<dbReference type="Pfam" id="PF07876">
    <property type="entry name" value="Dabb"/>
    <property type="match status" value="1"/>
</dbReference>